<dbReference type="PANTHER" id="PTHR21248">
    <property type="entry name" value="CARDIOLIPIN SYNTHASE"/>
    <property type="match status" value="1"/>
</dbReference>
<dbReference type="PANTHER" id="PTHR21248:SF22">
    <property type="entry name" value="PHOSPHOLIPASE D"/>
    <property type="match status" value="1"/>
</dbReference>
<comment type="function">
    <text evidence="1">Could be a virulence factor.</text>
</comment>
<accession>A0A0M4LSI9</accession>
<dbReference type="CDD" id="cd09159">
    <property type="entry name" value="PLDc_ybhO_like_2"/>
    <property type="match status" value="1"/>
</dbReference>
<dbReference type="InterPro" id="IPR001736">
    <property type="entry name" value="PLipase_D/transphosphatidylase"/>
</dbReference>
<dbReference type="KEGG" id="aep:AMC99_00201"/>
<gene>
    <name evidence="7" type="ORF">AMC99_00201</name>
</gene>
<feature type="domain" description="PLD phosphodiesterase" evidence="6">
    <location>
        <begin position="122"/>
        <end position="149"/>
    </location>
</feature>
<evidence type="ECO:0000313" key="8">
    <source>
        <dbReference type="Proteomes" id="UP000057938"/>
    </source>
</evidence>
<dbReference type="PROSITE" id="PS50035">
    <property type="entry name" value="PLD"/>
    <property type="match status" value="2"/>
</dbReference>
<keyword evidence="4" id="KW-0964">Secreted</keyword>
<sequence length="396" mass="44184">MGEIEGQDRGQLLSDFRDPVPFSMQGAGHELTVLSGGLDRLDALMAMIDGAQQSLKLAFYIFDRDHAGKQVLEALAAAARRGVDVRLIVDGFGASGDEAQFRPLVKAGGKFWLFSPKWTRRYLIRNHQKIVIADGKSAIIGGFNVADDYFALPSQNGWNDLGLTLEGPAVARLDEWFAKLETWVSSKRAQWLAIRRAVRTWDPGEEQVQVLIGGPTTRLSSWARAVRRDLDSASQLDMIMAYFSPSNSILRKIAQVAKRGRASLLMAGRSDNGATIGATRSLYSYLLNRGVEIHEFDLCKLHTKLIVADDVTYIGSANFDMRSLYLNLEIMLRIEDAALAEKMRAHVAHHRAVSSPITAESHRKRASLFNRIRWNLAWFLVSVLDYTVARRLNLGL</sequence>
<evidence type="ECO:0000256" key="5">
    <source>
        <dbReference type="ARBA" id="ARBA00029594"/>
    </source>
</evidence>
<comment type="subcellular location">
    <subcellularLocation>
        <location evidence="2">Secreted</location>
    </subcellularLocation>
</comment>
<protein>
    <recommendedName>
        <fullName evidence="3">Phospholipase D</fullName>
    </recommendedName>
    <alternativeName>
        <fullName evidence="5">Choline phosphatase</fullName>
    </alternativeName>
</protein>
<dbReference type="Gene3D" id="3.30.870.10">
    <property type="entry name" value="Endonuclease Chain A"/>
    <property type="match status" value="2"/>
</dbReference>
<dbReference type="OrthoDB" id="9814092at2"/>
<keyword evidence="7" id="KW-0808">Transferase</keyword>
<dbReference type="SMART" id="SM00155">
    <property type="entry name" value="PLDc"/>
    <property type="match status" value="2"/>
</dbReference>
<dbReference type="GO" id="GO:0005576">
    <property type="term" value="C:extracellular region"/>
    <property type="evidence" value="ECO:0007669"/>
    <property type="project" value="UniProtKB-SubCell"/>
</dbReference>
<keyword evidence="8" id="KW-1185">Reference proteome</keyword>
<organism evidence="7 8">
    <name type="scientific">Altererythrobacter epoxidivorans</name>
    <dbReference type="NCBI Taxonomy" id="361183"/>
    <lineage>
        <taxon>Bacteria</taxon>
        <taxon>Pseudomonadati</taxon>
        <taxon>Pseudomonadota</taxon>
        <taxon>Alphaproteobacteria</taxon>
        <taxon>Sphingomonadales</taxon>
        <taxon>Erythrobacteraceae</taxon>
        <taxon>Altererythrobacter</taxon>
    </lineage>
</organism>
<dbReference type="GO" id="GO:0030572">
    <property type="term" value="F:phosphatidyltransferase activity"/>
    <property type="evidence" value="ECO:0007669"/>
    <property type="project" value="UniProtKB-ARBA"/>
</dbReference>
<evidence type="ECO:0000256" key="3">
    <source>
        <dbReference type="ARBA" id="ARBA00018392"/>
    </source>
</evidence>
<dbReference type="GO" id="GO:0032049">
    <property type="term" value="P:cardiolipin biosynthetic process"/>
    <property type="evidence" value="ECO:0007669"/>
    <property type="project" value="UniProtKB-ARBA"/>
</dbReference>
<dbReference type="PATRIC" id="fig|361183.4.peg.203"/>
<dbReference type="EMBL" id="CP012669">
    <property type="protein sequence ID" value="ALE15517.1"/>
    <property type="molecule type" value="Genomic_DNA"/>
</dbReference>
<name>A0A0M4LSI9_9SPHN</name>
<dbReference type="Proteomes" id="UP000057938">
    <property type="component" value="Chromosome"/>
</dbReference>
<feature type="domain" description="PLD phosphodiesterase" evidence="6">
    <location>
        <begin position="297"/>
        <end position="323"/>
    </location>
</feature>
<evidence type="ECO:0000313" key="7">
    <source>
        <dbReference type="EMBL" id="ALE15517.1"/>
    </source>
</evidence>
<dbReference type="Pfam" id="PF13091">
    <property type="entry name" value="PLDc_2"/>
    <property type="match status" value="2"/>
</dbReference>
<evidence type="ECO:0000259" key="6">
    <source>
        <dbReference type="PROSITE" id="PS50035"/>
    </source>
</evidence>
<dbReference type="RefSeq" id="WP_061921632.1">
    <property type="nucleotide sequence ID" value="NZ_CP012669.1"/>
</dbReference>
<dbReference type="STRING" id="361183.AMC99_00201"/>
<dbReference type="CDD" id="cd09110">
    <property type="entry name" value="PLDc_CLS_1"/>
    <property type="match status" value="1"/>
</dbReference>
<proteinExistence type="predicted"/>
<reference evidence="7 8" key="1">
    <citation type="submission" date="2015-09" db="EMBL/GenBank/DDBJ databases">
        <title>Complete genome sequence of a benzo[a]pyrene-degrading bacterium Altererythrobacter epoxidivorans CGMCC 1.7731T.</title>
        <authorList>
            <person name="Li Z."/>
            <person name="Cheng H."/>
            <person name="Huo Y."/>
            <person name="Xu X."/>
        </authorList>
    </citation>
    <scope>NUCLEOTIDE SEQUENCE [LARGE SCALE GENOMIC DNA]</scope>
    <source>
        <strain evidence="7 8">CGMCC 1.7731</strain>
    </source>
</reference>
<dbReference type="InterPro" id="IPR025202">
    <property type="entry name" value="PLD-like_dom"/>
</dbReference>
<evidence type="ECO:0000256" key="4">
    <source>
        <dbReference type="ARBA" id="ARBA00022525"/>
    </source>
</evidence>
<dbReference type="SUPFAM" id="SSF56024">
    <property type="entry name" value="Phospholipase D/nuclease"/>
    <property type="match status" value="2"/>
</dbReference>
<evidence type="ECO:0000256" key="1">
    <source>
        <dbReference type="ARBA" id="ARBA00003145"/>
    </source>
</evidence>
<evidence type="ECO:0000256" key="2">
    <source>
        <dbReference type="ARBA" id="ARBA00004613"/>
    </source>
</evidence>
<dbReference type="AlphaFoldDB" id="A0A0M4LSI9"/>